<dbReference type="Proteomes" id="UP000526786">
    <property type="component" value="Unassembled WGS sequence"/>
</dbReference>
<organism evidence="1 2">
    <name type="scientific">Candidatus Nitrosomaritimum aestuariumsis</name>
    <dbReference type="NCBI Taxonomy" id="3342354"/>
    <lineage>
        <taxon>Archaea</taxon>
        <taxon>Nitrososphaerota</taxon>
        <taxon>Nitrososphaeria</taxon>
        <taxon>Nitrosopumilales</taxon>
        <taxon>Nitrosopumilaceae</taxon>
        <taxon>Candidatus Nitrosomaritimum</taxon>
    </lineage>
</organism>
<gene>
    <name evidence="1" type="ORF">H2B05_05475</name>
</gene>
<proteinExistence type="predicted"/>
<dbReference type="EMBL" id="JACENC010000209">
    <property type="protein sequence ID" value="MBA4454376.1"/>
    <property type="molecule type" value="Genomic_DNA"/>
</dbReference>
<accession>A0AC60W445</accession>
<feature type="non-terminal residue" evidence="1">
    <location>
        <position position="1"/>
    </location>
</feature>
<evidence type="ECO:0000313" key="1">
    <source>
        <dbReference type="EMBL" id="MBA4454376.1"/>
    </source>
</evidence>
<name>A0AC60W445_9ARCH</name>
<protein>
    <submittedName>
        <fullName evidence="1">FAD-linked oxidase</fullName>
    </submittedName>
</protein>
<comment type="caution">
    <text evidence="1">The sequence shown here is derived from an EMBL/GenBank/DDBJ whole genome shotgun (WGS) entry which is preliminary data.</text>
</comment>
<reference evidence="1 2" key="1">
    <citation type="journal article" date="2020" name="Appl. Environ. Microbiol.">
        <title>Genomic Characteristics of a Novel Species of Ammonia-Oxidizing Archaea from the Jiulong River Estuary.</title>
        <authorList>
            <person name="Zou D."/>
            <person name="Wan R."/>
            <person name="Han L."/>
            <person name="Xu M.N."/>
            <person name="Liu Y."/>
            <person name="Liu H."/>
            <person name="Kao S.J."/>
            <person name="Li M."/>
        </authorList>
    </citation>
    <scope>NUCLEOTIDE SEQUENCE [LARGE SCALE GENOMIC DNA]</scope>
    <source>
        <strain evidence="1">W2bin3</strain>
    </source>
</reference>
<sequence length="231" mass="26803">SLRNAAKDCLKIKETNPSAIEFVDKSTLKNFDFKFKKNTDCLLFVEYDSDIEKNKNNLKNFADGQIAKISKSRKEIEKWWKFRDLALSYSLKSIKQEDRIPHIIEDATVPLEKLGNLFSIIEKLNKKFHTNTVMYGHAGNGNIHVRIISNRKKIKILDEISKTYFEQIIELGGTITGEHGDGIARSRFIKNQYGPTNYQLFKKIKEFFDPEEILNPGKITKPRRFSTLEKV</sequence>
<evidence type="ECO:0000313" key="2">
    <source>
        <dbReference type="Proteomes" id="UP000526786"/>
    </source>
</evidence>